<accession>A0A096AFM6</accession>
<gene>
    <name evidence="2" type="ORF">HMPREF0647_00975</name>
</gene>
<reference evidence="2 3" key="1">
    <citation type="submission" date="2014-07" db="EMBL/GenBank/DDBJ databases">
        <authorList>
            <person name="McCorrison J."/>
            <person name="Sanka R."/>
            <person name="Torralba M."/>
            <person name="Gillis M."/>
            <person name="Haft D.H."/>
            <person name="Methe B."/>
            <person name="Sutton G."/>
            <person name="Nelson K.E."/>
        </authorList>
    </citation>
    <scope>NUCLEOTIDE SEQUENCE [LARGE SCALE GENOMIC DNA]</scope>
    <source>
        <strain evidence="2 3">DNF00320</strain>
    </source>
</reference>
<dbReference type="InterPro" id="IPR011990">
    <property type="entry name" value="TPR-like_helical_dom_sf"/>
</dbReference>
<dbReference type="EMBL" id="JRNQ01000004">
    <property type="protein sequence ID" value="KGF45715.1"/>
    <property type="molecule type" value="Genomic_DNA"/>
</dbReference>
<dbReference type="Pfam" id="PF12741">
    <property type="entry name" value="SusD-like"/>
    <property type="match status" value="1"/>
</dbReference>
<evidence type="ECO:0000313" key="2">
    <source>
        <dbReference type="EMBL" id="KGF45715.1"/>
    </source>
</evidence>
<sequence>MKRIKNIALMGIALSAATLTACQTDFAEINTDHRHPTEKDLEMDNLNSGGLVTALEENIFPVGNSGTAYVNEYQVAYTLSSSCWMGYIAPTQNKWEGTLPPTFALKQRSKQTYDDMAGKVYRSWLELKDKLKNDPAAFAVGQIIKIAAVHKAADTFGPIPYSKAAIKGSAQAEYDAQEDVYKQMLEELDAAVTALSNNKHNVFTRYDVIYEGDYNKWMKFANSLMLRLAMRCYYANEEMSKTYVQKACTNPGGLIAVASEGAKLCKGAGIQYKNPLVIINDPGYNDARMGAEIGTYLQGYNDPRLSVYFTKGNYKGKPGYYGVRTNMPKVDSYIKVGEFSQLNVQNETPLYIMRASEVEFLLAEAALRKMPGVQGDAKSHYEKGIKLSFEENGIAASEFGKYIAQKDAKQAKFEDVANSQYSTAAVSEITIPWANNADLETNLERIITQKYLALYPDGQEAWSEYRRTGYPKIFPAVANHTDCGVDGNKRPTRIPYSNEEYTDNNANILKAVQLLGGAGDLGSTRVWWDKKPNK</sequence>
<protein>
    <submittedName>
        <fullName evidence="2">Membrane protein</fullName>
    </submittedName>
</protein>
<organism evidence="2 3">
    <name type="scientific">Prevotella bivia DNF00320</name>
    <dbReference type="NCBI Taxonomy" id="1401068"/>
    <lineage>
        <taxon>Bacteria</taxon>
        <taxon>Pseudomonadati</taxon>
        <taxon>Bacteroidota</taxon>
        <taxon>Bacteroidia</taxon>
        <taxon>Bacteroidales</taxon>
        <taxon>Prevotellaceae</taxon>
        <taxon>Prevotella</taxon>
    </lineage>
</organism>
<keyword evidence="1" id="KW-0732">Signal</keyword>
<evidence type="ECO:0000256" key="1">
    <source>
        <dbReference type="SAM" id="SignalP"/>
    </source>
</evidence>
<evidence type="ECO:0000313" key="3">
    <source>
        <dbReference type="Proteomes" id="UP000029525"/>
    </source>
</evidence>
<proteinExistence type="predicted"/>
<dbReference type="PROSITE" id="PS51257">
    <property type="entry name" value="PROKAR_LIPOPROTEIN"/>
    <property type="match status" value="1"/>
</dbReference>
<feature type="chain" id="PRO_5001915290" evidence="1">
    <location>
        <begin position="22"/>
        <end position="534"/>
    </location>
</feature>
<dbReference type="OrthoDB" id="1387301at2"/>
<name>A0A096AFM6_9BACT</name>
<comment type="caution">
    <text evidence="2">The sequence shown here is derived from an EMBL/GenBank/DDBJ whole genome shotgun (WGS) entry which is preliminary data.</text>
</comment>
<feature type="signal peptide" evidence="1">
    <location>
        <begin position="1"/>
        <end position="21"/>
    </location>
</feature>
<dbReference type="InterPro" id="IPR024302">
    <property type="entry name" value="SusD-like"/>
</dbReference>
<dbReference type="Proteomes" id="UP000029525">
    <property type="component" value="Unassembled WGS sequence"/>
</dbReference>
<dbReference type="SUPFAM" id="SSF48452">
    <property type="entry name" value="TPR-like"/>
    <property type="match status" value="1"/>
</dbReference>
<dbReference type="RefSeq" id="WP_036865828.1">
    <property type="nucleotide sequence ID" value="NZ_JRNQ01000004.1"/>
</dbReference>
<dbReference type="Gene3D" id="1.25.40.390">
    <property type="match status" value="1"/>
</dbReference>
<dbReference type="AlphaFoldDB" id="A0A096AFM6"/>